<reference evidence="2" key="1">
    <citation type="submission" date="2022-09" db="EMBL/GenBank/DDBJ databases">
        <title>Diverse halophilic archaea isolated from saline environments.</title>
        <authorList>
            <person name="Cui H.-L."/>
        </authorList>
    </citation>
    <scope>NUCLEOTIDE SEQUENCE</scope>
    <source>
        <strain evidence="2">ZS-35-S2</strain>
    </source>
</reference>
<keyword evidence="1" id="KW-0812">Transmembrane</keyword>
<feature type="transmembrane region" description="Helical" evidence="1">
    <location>
        <begin position="78"/>
        <end position="95"/>
    </location>
</feature>
<sequence length="144" mass="14812">MPSSTDETLGRAGDLLWLAARAAALALLVTAAVLLALGALRNLGTWVVTLTGVLVLGGVVGALFGNGQWGPGGEARQHATFVVSLVLLNVGFWSLRDWTLGSPTPSPTAAFLRLFAGLCLLATAGWLAYFGGLARLRALVALDG</sequence>
<keyword evidence="3" id="KW-1185">Reference proteome</keyword>
<dbReference type="Proteomes" id="UP001057580">
    <property type="component" value="Chromosome"/>
</dbReference>
<feature type="transmembrane region" description="Helical" evidence="1">
    <location>
        <begin position="110"/>
        <end position="130"/>
    </location>
</feature>
<dbReference type="GeneID" id="74944215"/>
<proteinExistence type="predicted"/>
<organism evidence="2 3">
    <name type="scientific">Salinirubellus salinus</name>
    <dbReference type="NCBI Taxonomy" id="1364945"/>
    <lineage>
        <taxon>Archaea</taxon>
        <taxon>Methanobacteriati</taxon>
        <taxon>Methanobacteriota</taxon>
        <taxon>Stenosarchaea group</taxon>
        <taxon>Halobacteria</taxon>
        <taxon>Halobacteriales</taxon>
        <taxon>Natronomonadaceae</taxon>
        <taxon>Salinirubellus</taxon>
    </lineage>
</organism>
<accession>A0A9E7R196</accession>
<keyword evidence="1" id="KW-0472">Membrane</keyword>
<evidence type="ECO:0000313" key="3">
    <source>
        <dbReference type="Proteomes" id="UP001057580"/>
    </source>
</evidence>
<evidence type="ECO:0000313" key="2">
    <source>
        <dbReference type="EMBL" id="UWM53870.1"/>
    </source>
</evidence>
<feature type="transmembrane region" description="Helical" evidence="1">
    <location>
        <begin position="46"/>
        <end position="66"/>
    </location>
</feature>
<gene>
    <name evidence="2" type="ORF">N0B31_17295</name>
</gene>
<name>A0A9E7R196_9EURY</name>
<feature type="transmembrane region" description="Helical" evidence="1">
    <location>
        <begin position="15"/>
        <end position="40"/>
    </location>
</feature>
<keyword evidence="1" id="KW-1133">Transmembrane helix</keyword>
<dbReference type="EMBL" id="CP104003">
    <property type="protein sequence ID" value="UWM53870.1"/>
    <property type="molecule type" value="Genomic_DNA"/>
</dbReference>
<protein>
    <submittedName>
        <fullName evidence="2">Uncharacterized protein</fullName>
    </submittedName>
</protein>
<dbReference type="KEGG" id="ssai:N0B31_17295"/>
<evidence type="ECO:0000256" key="1">
    <source>
        <dbReference type="SAM" id="Phobius"/>
    </source>
</evidence>
<dbReference type="RefSeq" id="WP_260592864.1">
    <property type="nucleotide sequence ID" value="NZ_CP104003.1"/>
</dbReference>
<dbReference type="AlphaFoldDB" id="A0A9E7R196"/>